<sequence>MTSYDEDSAFDGEGSHNLAMTVDLIVKIPNEHKGRMTQAHLLSSTIAGQIHDVLGNLEDLINTANCVVLCKHDLSTDYFNREEVYVHIKISPSKLPTLTYSPNINWVFHRIKNNYLNNYDDVTLVQKEPTIVFCTSVYLVRVLKAYLKSIAHNKMAKSEKWNKAFMEFPNAETSQYREALHHCFLYVPLRECDPWDGGANGRLPLWGSQVREMPARQLYSAPQRASRDHLMQGHKRKAEHHDTYNRHEYLWKQLYSNVAAGRLHDMERPPEAELKEVVAAIRAIAVQLGVGIRRYYLGANLKGLLNIDDDEDANELNFLTDLEYAVSVKAAVDYFPLYVAAISKKDGHLFAYSTATLFGPAFLLAHFLDLILSTGPPAPALRPETYWVKRTRAHHPILHLGVDTTRMSAYVVGELLPGKLIEERMDDISWNSAVPSKKLIFEHVRQGGFDEVTLRIDQRSSKHTYNIAKTGHVLLKRHLDNLGLASRATRTRVKDPHPNMLHNCVATYNINTDALKDTVGFVVLMMTDSHIAAMQFPDWTALFDGTEAHIAERVREALEEGEEDDSCPMSLPCLLMLGREVCHARVDTMFIPTSTRDIYVQGEGAEQENVV</sequence>
<dbReference type="Proteomes" id="UP000269721">
    <property type="component" value="Unassembled WGS sequence"/>
</dbReference>
<dbReference type="AlphaFoldDB" id="A0A4V1ISC2"/>
<dbReference type="EMBL" id="KZ994396">
    <property type="protein sequence ID" value="RKO93047.1"/>
    <property type="molecule type" value="Genomic_DNA"/>
</dbReference>
<evidence type="ECO:0000313" key="1">
    <source>
        <dbReference type="EMBL" id="RKO93047.1"/>
    </source>
</evidence>
<name>A0A4V1ISC2_9FUNG</name>
<evidence type="ECO:0000313" key="2">
    <source>
        <dbReference type="Proteomes" id="UP000269721"/>
    </source>
</evidence>
<proteinExistence type="predicted"/>
<accession>A0A4V1ISC2</accession>
<protein>
    <submittedName>
        <fullName evidence="1">Uncharacterized protein</fullName>
    </submittedName>
</protein>
<reference evidence="2" key="1">
    <citation type="journal article" date="2018" name="Nat. Microbiol.">
        <title>Leveraging single-cell genomics to expand the fungal tree of life.</title>
        <authorList>
            <person name="Ahrendt S.R."/>
            <person name="Quandt C.A."/>
            <person name="Ciobanu D."/>
            <person name="Clum A."/>
            <person name="Salamov A."/>
            <person name="Andreopoulos B."/>
            <person name="Cheng J.F."/>
            <person name="Woyke T."/>
            <person name="Pelin A."/>
            <person name="Henrissat B."/>
            <person name="Reynolds N.K."/>
            <person name="Benny G.L."/>
            <person name="Smith M.E."/>
            <person name="James T.Y."/>
            <person name="Grigoriev I.V."/>
        </authorList>
    </citation>
    <scope>NUCLEOTIDE SEQUENCE [LARGE SCALE GENOMIC DNA]</scope>
</reference>
<organism evidence="1 2">
    <name type="scientific">Blyttiomyces helicus</name>
    <dbReference type="NCBI Taxonomy" id="388810"/>
    <lineage>
        <taxon>Eukaryota</taxon>
        <taxon>Fungi</taxon>
        <taxon>Fungi incertae sedis</taxon>
        <taxon>Chytridiomycota</taxon>
        <taxon>Chytridiomycota incertae sedis</taxon>
        <taxon>Chytridiomycetes</taxon>
        <taxon>Chytridiomycetes incertae sedis</taxon>
        <taxon>Blyttiomyces</taxon>
    </lineage>
</organism>
<keyword evidence="2" id="KW-1185">Reference proteome</keyword>
<gene>
    <name evidence="1" type="ORF">BDK51DRAFT_28514</name>
</gene>